<name>A0A1C3JI22_9VIBR</name>
<protein>
    <submittedName>
        <fullName evidence="1">Uncharacterized protein</fullName>
    </submittedName>
</protein>
<accession>A0A1C3JI22</accession>
<proteinExistence type="predicted"/>
<organism evidence="1 2">
    <name type="scientific">Vibrio celticus</name>
    <dbReference type="NCBI Taxonomy" id="446372"/>
    <lineage>
        <taxon>Bacteria</taxon>
        <taxon>Pseudomonadati</taxon>
        <taxon>Pseudomonadota</taxon>
        <taxon>Gammaproteobacteria</taxon>
        <taxon>Vibrionales</taxon>
        <taxon>Vibrionaceae</taxon>
        <taxon>Vibrio</taxon>
    </lineage>
</organism>
<dbReference type="AlphaFoldDB" id="A0A1C3JI22"/>
<dbReference type="Proteomes" id="UP000092819">
    <property type="component" value="Unassembled WGS sequence"/>
</dbReference>
<evidence type="ECO:0000313" key="1">
    <source>
        <dbReference type="EMBL" id="SBT14747.1"/>
    </source>
</evidence>
<sequence>MANMDEVISSKRIEILIKSLDRLIAKKTPSAMLGVSKPCGTHVGTFFVLAN</sequence>
<keyword evidence="2" id="KW-1185">Reference proteome</keyword>
<reference evidence="2" key="1">
    <citation type="submission" date="2016-06" db="EMBL/GenBank/DDBJ databases">
        <authorList>
            <person name="Rodrigo-Torres L."/>
            <person name="Arahal D.R."/>
        </authorList>
    </citation>
    <scope>NUCLEOTIDE SEQUENCE [LARGE SCALE GENOMIC DNA]</scope>
    <source>
        <strain evidence="2">CECT 7224</strain>
    </source>
</reference>
<evidence type="ECO:0000313" key="2">
    <source>
        <dbReference type="Proteomes" id="UP000092819"/>
    </source>
</evidence>
<dbReference type="EMBL" id="FLQZ01000086">
    <property type="protein sequence ID" value="SBT14747.1"/>
    <property type="molecule type" value="Genomic_DNA"/>
</dbReference>
<gene>
    <name evidence="1" type="ORF">VCE7224_03524</name>
</gene>